<dbReference type="PANTHER" id="PTHR48081">
    <property type="entry name" value="AB HYDROLASE SUPERFAMILY PROTEIN C4A8.06C"/>
    <property type="match status" value="1"/>
</dbReference>
<dbReference type="RefSeq" id="WP_125138145.1">
    <property type="nucleotide sequence ID" value="NZ_LR130778.1"/>
</dbReference>
<keyword evidence="2 4" id="KW-0378">Hydrolase</keyword>
<dbReference type="OrthoDB" id="9815425at2"/>
<evidence type="ECO:0000256" key="1">
    <source>
        <dbReference type="ARBA" id="ARBA00010515"/>
    </source>
</evidence>
<organism evidence="4 5">
    <name type="scientific">Petrocella atlantisensis</name>
    <dbReference type="NCBI Taxonomy" id="2173034"/>
    <lineage>
        <taxon>Bacteria</taxon>
        <taxon>Bacillati</taxon>
        <taxon>Bacillota</taxon>
        <taxon>Clostridia</taxon>
        <taxon>Lachnospirales</taxon>
        <taxon>Vallitaleaceae</taxon>
        <taxon>Petrocella</taxon>
    </lineage>
</organism>
<evidence type="ECO:0000313" key="5">
    <source>
        <dbReference type="Proteomes" id="UP000279029"/>
    </source>
</evidence>
<gene>
    <name evidence="4" type="ORF">PATL70BA_3191</name>
</gene>
<evidence type="ECO:0000313" key="4">
    <source>
        <dbReference type="EMBL" id="VDN49114.1"/>
    </source>
</evidence>
<dbReference type="InterPro" id="IPR050300">
    <property type="entry name" value="GDXG_lipolytic_enzyme"/>
</dbReference>
<dbReference type="KEGG" id="cbar:PATL70BA_3191"/>
<dbReference type="Gene3D" id="3.40.50.1820">
    <property type="entry name" value="alpha/beta hydrolase"/>
    <property type="match status" value="1"/>
</dbReference>
<sequence>MAYTKEKDVKNPLVSPRFGDFNGFPPILIHTGTDEILLDDSLNLLEKAKNDGVEATFKLWKGMFHVFPIFPDHTPEGKKSLKEVVTFIRNKWGLNNSSKLSNEQ</sequence>
<dbReference type="Pfam" id="PF07859">
    <property type="entry name" value="Abhydrolase_3"/>
    <property type="match status" value="1"/>
</dbReference>
<dbReference type="AlphaFoldDB" id="A0A3P7P163"/>
<feature type="domain" description="Alpha/beta hydrolase fold-3" evidence="3">
    <location>
        <begin position="2"/>
        <end position="67"/>
    </location>
</feature>
<comment type="similarity">
    <text evidence="1">Belongs to the 'GDXG' lipolytic enzyme family.</text>
</comment>
<dbReference type="PANTHER" id="PTHR48081:SF30">
    <property type="entry name" value="ACETYL-HYDROLASE LIPR-RELATED"/>
    <property type="match status" value="1"/>
</dbReference>
<protein>
    <submittedName>
        <fullName evidence="4">Alpha/beta hydrolase</fullName>
    </submittedName>
</protein>
<dbReference type="InterPro" id="IPR029058">
    <property type="entry name" value="AB_hydrolase_fold"/>
</dbReference>
<name>A0A3P7P163_9FIRM</name>
<evidence type="ECO:0000256" key="2">
    <source>
        <dbReference type="ARBA" id="ARBA00022801"/>
    </source>
</evidence>
<keyword evidence="5" id="KW-1185">Reference proteome</keyword>
<evidence type="ECO:0000259" key="3">
    <source>
        <dbReference type="Pfam" id="PF07859"/>
    </source>
</evidence>
<accession>A0A3P7P163</accession>
<dbReference type="Proteomes" id="UP000279029">
    <property type="component" value="Chromosome"/>
</dbReference>
<reference evidence="4 5" key="1">
    <citation type="submission" date="2018-09" db="EMBL/GenBank/DDBJ databases">
        <authorList>
            <person name="Postec A."/>
        </authorList>
    </citation>
    <scope>NUCLEOTIDE SEQUENCE [LARGE SCALE GENOMIC DNA]</scope>
    <source>
        <strain evidence="4">70B-A</strain>
    </source>
</reference>
<proteinExistence type="inferred from homology"/>
<dbReference type="GO" id="GO:0004806">
    <property type="term" value="F:triacylglycerol lipase activity"/>
    <property type="evidence" value="ECO:0007669"/>
    <property type="project" value="TreeGrafter"/>
</dbReference>
<dbReference type="EMBL" id="LR130778">
    <property type="protein sequence ID" value="VDN49114.1"/>
    <property type="molecule type" value="Genomic_DNA"/>
</dbReference>
<dbReference type="SUPFAM" id="SSF53474">
    <property type="entry name" value="alpha/beta-Hydrolases"/>
    <property type="match status" value="1"/>
</dbReference>
<dbReference type="InterPro" id="IPR013094">
    <property type="entry name" value="AB_hydrolase_3"/>
</dbReference>